<dbReference type="EMBL" id="QWEC01000039">
    <property type="protein sequence ID" value="RII98114.1"/>
    <property type="molecule type" value="Genomic_DNA"/>
</dbReference>
<evidence type="ECO:0008006" key="3">
    <source>
        <dbReference type="Google" id="ProtNLM"/>
    </source>
</evidence>
<dbReference type="AlphaFoldDB" id="A0A399NVZ7"/>
<accession>A0A399NVZ7</accession>
<sequence length="110" mass="12362">MQLPNHDQIVAAIEDLREVRVSFRSKEDGGAVLVRRCAPMDYAPASRALDKTPRYHFWDWQSDGPRTHTLSLLASQIVSVEILDSAFDPASFVTWSTGWSIPRNSLGSFN</sequence>
<dbReference type="Proteomes" id="UP000266298">
    <property type="component" value="Unassembled WGS sequence"/>
</dbReference>
<evidence type="ECO:0000313" key="1">
    <source>
        <dbReference type="EMBL" id="RII98114.1"/>
    </source>
</evidence>
<gene>
    <name evidence="1" type="ORF">DZF96_04475</name>
</gene>
<proteinExistence type="predicted"/>
<reference evidence="1 2" key="1">
    <citation type="submission" date="2018-08" db="EMBL/GenBank/DDBJ databases">
        <title>Genome Sequence of Clavibacter michiganensis Subspecies type strains, and the Atypical Peach-Colored Strains Isolated from Tomato.</title>
        <authorList>
            <person name="Osdaghi E."/>
            <person name="Portier P."/>
            <person name="Briand M."/>
            <person name="Jacques M.-A."/>
        </authorList>
    </citation>
    <scope>NUCLEOTIDE SEQUENCE [LARGE SCALE GENOMIC DNA]</scope>
    <source>
        <strain evidence="1 2">CFBP 7493</strain>
    </source>
</reference>
<comment type="caution">
    <text evidence="1">The sequence shown here is derived from an EMBL/GenBank/DDBJ whole genome shotgun (WGS) entry which is preliminary data.</text>
</comment>
<organism evidence="1 2">
    <name type="scientific">Clavibacter michiganensis</name>
    <dbReference type="NCBI Taxonomy" id="28447"/>
    <lineage>
        <taxon>Bacteria</taxon>
        <taxon>Bacillati</taxon>
        <taxon>Actinomycetota</taxon>
        <taxon>Actinomycetes</taxon>
        <taxon>Micrococcales</taxon>
        <taxon>Microbacteriaceae</taxon>
        <taxon>Clavibacter</taxon>
    </lineage>
</organism>
<protein>
    <recommendedName>
        <fullName evidence="3">WYL domain-containing protein</fullName>
    </recommendedName>
</protein>
<evidence type="ECO:0000313" key="2">
    <source>
        <dbReference type="Proteomes" id="UP000266298"/>
    </source>
</evidence>
<name>A0A399NVZ7_9MICO</name>